<feature type="non-terminal residue" evidence="1">
    <location>
        <position position="1"/>
    </location>
</feature>
<accession>A0AA86W5R2</accession>
<dbReference type="AlphaFoldDB" id="A0AA86W5R2"/>
<name>A0AA86W5R2_9FABA</name>
<protein>
    <submittedName>
        <fullName evidence="1">Uncharacterized protein</fullName>
    </submittedName>
</protein>
<dbReference type="EMBL" id="OY731408">
    <property type="protein sequence ID" value="CAJ1979185.1"/>
    <property type="molecule type" value="Genomic_DNA"/>
</dbReference>
<dbReference type="Proteomes" id="UP001189624">
    <property type="component" value="Chromosome 11"/>
</dbReference>
<gene>
    <name evidence="1" type="ORF">AYBTSS11_LOCUS31397</name>
</gene>
<proteinExistence type="predicted"/>
<reference evidence="1" key="1">
    <citation type="submission" date="2023-10" db="EMBL/GenBank/DDBJ databases">
        <authorList>
            <person name="Domelevo Entfellner J.-B."/>
        </authorList>
    </citation>
    <scope>NUCLEOTIDE SEQUENCE</scope>
</reference>
<evidence type="ECO:0000313" key="2">
    <source>
        <dbReference type="Proteomes" id="UP001189624"/>
    </source>
</evidence>
<dbReference type="Gramene" id="rna-AYBTSS11_LOCUS31397">
    <property type="protein sequence ID" value="CAJ1979185.1"/>
    <property type="gene ID" value="gene-AYBTSS11_LOCUS31397"/>
</dbReference>
<sequence>HEYCAVTTLYNLVFGVNVSLILSSVMTPQVLEMPQTIYDAQLHFFCIFPSAFCNAVPDNWLGNCKPKVSNENNVPSQVPTIKPKVSSLDLLKTILDDGLADSYCIKESTSILKDGATGSSAEHIRKATGIVTGVVFLINPRIVRAGRIQFPSANGPAFPKSQSTNPNLSYFFSQEMSSQSCIGQIDFNVLASSGLKYDQIVDTSLALTHSWLIVVYNLRN</sequence>
<organism evidence="1 2">
    <name type="scientific">Sphenostylis stenocarpa</name>
    <dbReference type="NCBI Taxonomy" id="92480"/>
    <lineage>
        <taxon>Eukaryota</taxon>
        <taxon>Viridiplantae</taxon>
        <taxon>Streptophyta</taxon>
        <taxon>Embryophyta</taxon>
        <taxon>Tracheophyta</taxon>
        <taxon>Spermatophyta</taxon>
        <taxon>Magnoliopsida</taxon>
        <taxon>eudicotyledons</taxon>
        <taxon>Gunneridae</taxon>
        <taxon>Pentapetalae</taxon>
        <taxon>rosids</taxon>
        <taxon>fabids</taxon>
        <taxon>Fabales</taxon>
        <taxon>Fabaceae</taxon>
        <taxon>Papilionoideae</taxon>
        <taxon>50 kb inversion clade</taxon>
        <taxon>NPAAA clade</taxon>
        <taxon>indigoferoid/millettioid clade</taxon>
        <taxon>Phaseoleae</taxon>
        <taxon>Sphenostylis</taxon>
    </lineage>
</organism>
<evidence type="ECO:0000313" key="1">
    <source>
        <dbReference type="EMBL" id="CAJ1979185.1"/>
    </source>
</evidence>
<keyword evidence="2" id="KW-1185">Reference proteome</keyword>